<name>A0A645C4B0_9ZZZZ</name>
<dbReference type="EMBL" id="VSSQ01024338">
    <property type="protein sequence ID" value="MPM71801.1"/>
    <property type="molecule type" value="Genomic_DNA"/>
</dbReference>
<comment type="caution">
    <text evidence="1">The sequence shown here is derived from an EMBL/GenBank/DDBJ whole genome shotgun (WGS) entry which is preliminary data.</text>
</comment>
<dbReference type="AlphaFoldDB" id="A0A645C4B0"/>
<proteinExistence type="predicted"/>
<gene>
    <name evidence="1" type="ORF">SDC9_118772</name>
</gene>
<reference evidence="1" key="1">
    <citation type="submission" date="2019-08" db="EMBL/GenBank/DDBJ databases">
        <authorList>
            <person name="Kucharzyk K."/>
            <person name="Murdoch R.W."/>
            <person name="Higgins S."/>
            <person name="Loffler F."/>
        </authorList>
    </citation>
    <scope>NUCLEOTIDE SEQUENCE</scope>
</reference>
<sequence>MSATGMIARTSGVLLAGIGEIQVTTGLKGYALSGEMLGYSDRVNRTLSGAHNTTAGFRIANRGLRLNQKGNMMIRDAITQQNILKGGTGVVKTPYGDAVQSLSKEAKTVKTSIENGGTVYRGGTLGRSNASEGQYWAPENPLNLGHADRYGVDFGKLILLLVVKSNRIQILSQDQHLV</sequence>
<protein>
    <submittedName>
        <fullName evidence="1">Uncharacterized protein</fullName>
    </submittedName>
</protein>
<evidence type="ECO:0000313" key="1">
    <source>
        <dbReference type="EMBL" id="MPM71801.1"/>
    </source>
</evidence>
<organism evidence="1">
    <name type="scientific">bioreactor metagenome</name>
    <dbReference type="NCBI Taxonomy" id="1076179"/>
    <lineage>
        <taxon>unclassified sequences</taxon>
        <taxon>metagenomes</taxon>
        <taxon>ecological metagenomes</taxon>
    </lineage>
</organism>
<accession>A0A645C4B0</accession>